<dbReference type="EMBL" id="MF001304">
    <property type="protein sequence ID" value="AST09201.1"/>
    <property type="molecule type" value="Genomic_DNA"/>
</dbReference>
<evidence type="ECO:0000313" key="1">
    <source>
        <dbReference type="EMBL" id="AST09201.1"/>
    </source>
</evidence>
<proteinExistence type="predicted"/>
<evidence type="ECO:0000313" key="2">
    <source>
        <dbReference type="Proteomes" id="UP000217350"/>
    </source>
</evidence>
<gene>
    <name evidence="1" type="ORF">Murmansk-006</name>
</gene>
<accession>A0A223FMD9</accession>
<name>A0A223FMD9_9POXV</name>
<dbReference type="Proteomes" id="UP000217350">
    <property type="component" value="Segment"/>
</dbReference>
<reference evidence="1" key="1">
    <citation type="journal article" date="2017" name="Virus Genes">
        <title>Two novel poxviruses with unusual genome rearrangements: NY_014 and Murmansk.</title>
        <authorList>
            <person name="Smithson C."/>
            <person name="Meyer H."/>
            <person name="Gigante C.M."/>
            <person name="Gao J."/>
            <person name="Zhao H."/>
            <person name="Batra D."/>
            <person name="Damon I."/>
            <person name="Upton C."/>
            <person name="Li Y."/>
        </authorList>
    </citation>
    <scope>NUCLEOTIDE SEQUENCE [LARGE SCALE GENOMIC DNA]</scope>
    <source>
        <strain evidence="1">LEIV-11411</strain>
    </source>
</reference>
<keyword evidence="2" id="KW-1185">Reference proteome</keyword>
<protein>
    <recommendedName>
        <fullName evidence="3">Poxvirus TNF receptor-II C-terminal domain-containing protein</fullName>
    </recommendedName>
</protein>
<evidence type="ECO:0008006" key="3">
    <source>
        <dbReference type="Google" id="ProtNLM"/>
    </source>
</evidence>
<sequence>MIIQVFIAVLFGLVISGPIGRKPNEKSYNDINLIVVLRPVVNDNYKIIPEHNGYKVNTDDWFVSITTDMELPINASYHRVIRKYNVVIFISTSKDVFQTTPSFTTIDVVCKNSGNTTIHLTPHMKGENFNRILDSMNYYGDCFKEVRAVFKYQNTNTKVYGTTEFKWERYRYFS</sequence>
<organism evidence="1">
    <name type="scientific">Murmansk poxvirus</name>
    <dbReference type="NCBI Taxonomy" id="2025359"/>
    <lineage>
        <taxon>Viruses</taxon>
        <taxon>Varidnaviria</taxon>
        <taxon>Bamfordvirae</taxon>
        <taxon>Nucleocytoviricota</taxon>
        <taxon>Pokkesviricetes</taxon>
        <taxon>Chitovirales</taxon>
        <taxon>Poxviridae</taxon>
        <taxon>Chordopoxvirinae</taxon>
        <taxon>Centapoxvirus</taxon>
        <taxon>Centapoxvirus microtuspox</taxon>
        <taxon>Murmansk microtuspox virus</taxon>
    </lineage>
</organism>